<reference evidence="1" key="1">
    <citation type="submission" date="2018-11" db="EMBL/GenBank/DDBJ databases">
        <authorList>
            <consortium name="Genoscope - CEA"/>
            <person name="William W."/>
        </authorList>
    </citation>
    <scope>NUCLEOTIDE SEQUENCE</scope>
</reference>
<accession>A0A3P6AXW5</accession>
<name>A0A3P6AXW5_BRAOL</name>
<sequence>ADNRKKGNEAVRLDNVRNQKFIWLMIDQHSNQNIMTVSGCDDCDSYSKKQYYNLYLLLKQKNTRSMRKAILLSKRTLAHKGSTSQTEENPILACSKCG</sequence>
<evidence type="ECO:0000313" key="1">
    <source>
        <dbReference type="EMBL" id="VDC94705.1"/>
    </source>
</evidence>
<feature type="non-terminal residue" evidence="1">
    <location>
        <position position="98"/>
    </location>
</feature>
<dbReference type="EMBL" id="LR031872">
    <property type="protein sequence ID" value="VDC94705.1"/>
    <property type="molecule type" value="Genomic_DNA"/>
</dbReference>
<organism evidence="1">
    <name type="scientific">Brassica oleracea</name>
    <name type="common">Wild cabbage</name>
    <dbReference type="NCBI Taxonomy" id="3712"/>
    <lineage>
        <taxon>Eukaryota</taxon>
        <taxon>Viridiplantae</taxon>
        <taxon>Streptophyta</taxon>
        <taxon>Embryophyta</taxon>
        <taxon>Tracheophyta</taxon>
        <taxon>Spermatophyta</taxon>
        <taxon>Magnoliopsida</taxon>
        <taxon>eudicotyledons</taxon>
        <taxon>Gunneridae</taxon>
        <taxon>Pentapetalae</taxon>
        <taxon>rosids</taxon>
        <taxon>malvids</taxon>
        <taxon>Brassicales</taxon>
        <taxon>Brassicaceae</taxon>
        <taxon>Brassiceae</taxon>
        <taxon>Brassica</taxon>
    </lineage>
</organism>
<feature type="non-terminal residue" evidence="1">
    <location>
        <position position="1"/>
    </location>
</feature>
<proteinExistence type="predicted"/>
<dbReference type="AlphaFoldDB" id="A0A3P6AXW5"/>
<gene>
    <name evidence="1" type="ORF">BOLC3T18047H</name>
</gene>
<protein>
    <submittedName>
        <fullName evidence="1">Uncharacterized protein</fullName>
    </submittedName>
</protein>